<keyword evidence="1" id="KW-1133">Transmembrane helix</keyword>
<dbReference type="OMA" id="IGIHITA"/>
<keyword evidence="1" id="KW-0812">Transmembrane</keyword>
<dbReference type="GeneID" id="123155605"/>
<dbReference type="Gramene" id="TraesLAC7B03G04197500.1">
    <property type="protein sequence ID" value="TraesLAC7B03G04197500.1.CDS1"/>
    <property type="gene ID" value="TraesLAC7B03G04197500"/>
</dbReference>
<dbReference type="Gramene" id="TraesJAG7B03G04235330.1">
    <property type="protein sequence ID" value="TraesJAG7B03G04235330.1.CDS1"/>
    <property type="gene ID" value="TraesJAG7B03G04235330"/>
</dbReference>
<gene>
    <name evidence="2" type="primary">LOC123155605</name>
</gene>
<reference evidence="2" key="1">
    <citation type="submission" date="2018-08" db="EMBL/GenBank/DDBJ databases">
        <authorList>
            <person name="Rossello M."/>
        </authorList>
    </citation>
    <scope>NUCLEOTIDE SEQUENCE [LARGE SCALE GENOMIC DNA]</scope>
    <source>
        <strain evidence="2">cv. Chinese Spring</strain>
    </source>
</reference>
<keyword evidence="3" id="KW-1185">Reference proteome</keyword>
<dbReference type="Gramene" id="TraesSYM7B03G04303260.1">
    <property type="protein sequence ID" value="TraesSYM7B03G04303260.1.CDS1"/>
    <property type="gene ID" value="TraesSYM7B03G04303260"/>
</dbReference>
<dbReference type="Gramene" id="TraesNOR7B03G04300520.1">
    <property type="protein sequence ID" value="TraesNOR7B03G04300520.1.CDS1"/>
    <property type="gene ID" value="TraesNOR7B03G04300520"/>
</dbReference>
<dbReference type="Proteomes" id="UP000019116">
    <property type="component" value="Chromosome 7B"/>
</dbReference>
<dbReference type="RefSeq" id="XP_044429695.1">
    <property type="nucleotide sequence ID" value="XM_044573760.1"/>
</dbReference>
<reference evidence="2" key="2">
    <citation type="submission" date="2018-10" db="UniProtKB">
        <authorList>
            <consortium name="EnsemblPlants"/>
        </authorList>
    </citation>
    <scope>IDENTIFICATION</scope>
</reference>
<dbReference type="Gramene" id="TraesARI7B03G04036570.1">
    <property type="protein sequence ID" value="TraesARI7B03G04036570.1.CDS1"/>
    <property type="gene ID" value="TraesARI7B03G04036570"/>
</dbReference>
<dbReference type="STRING" id="4565.A0A3B6SPC2"/>
<feature type="transmembrane region" description="Helical" evidence="1">
    <location>
        <begin position="402"/>
        <end position="420"/>
    </location>
</feature>
<sequence>MNLTGIKIQEMVRNTRERLEADFSKLGTKIHRFPRGLRGVNERYIVPSFVSLGPYHHGSPHLRETEELKHAAAHYLCEKSGRSVEEVYGKILSIGTEARSCYADGAVAKFTDAEFAVMMFLDGCYLLHYMDMDYQYALLYNRMTLSTGPCMLRDMFLLENQLPWLILEALTDFFMPYPAYYIVIGLAKNFDITPQYLSDSDSNGARVSVDELKIYRPPHLLGLLRYHLIGDMTGKDHTHSLTCSSLASSATELAEIGIKLTANSKTWFADMSMQRDPILCGQLSLAPLFINDANACWLVNMAAYEACVSSTTPADGFVISSYISILAMLVDKKEDVHELRTKHLVNSFFSTHELLVFFKDLARHMRLGYRYFVITEKIEMFKRERPVRIAVHRFVYNNFKTIITVLSVAGVLAGIFRTLMSLKQHQP</sequence>
<name>A0A3B6SPC2_WHEAT</name>
<dbReference type="OrthoDB" id="1849062at2759"/>
<evidence type="ECO:0000256" key="1">
    <source>
        <dbReference type="SAM" id="Phobius"/>
    </source>
</evidence>
<dbReference type="KEGG" id="taes:123155605"/>
<dbReference type="Gramene" id="TraesCS7B02G444300.1">
    <property type="protein sequence ID" value="TraesCS7B02G444300.1.cds1"/>
    <property type="gene ID" value="TraesCS7B02G444300"/>
</dbReference>
<dbReference type="Gramene" id="TraesMAC7B03G04243580.1">
    <property type="protein sequence ID" value="TraesMAC7B03G04243580.1.CDS1"/>
    <property type="gene ID" value="TraesMAC7B03G04243580"/>
</dbReference>
<evidence type="ECO:0000313" key="2">
    <source>
        <dbReference type="EnsemblPlants" id="TraesCS7B02G444300.1.cds1"/>
    </source>
</evidence>
<dbReference type="Pfam" id="PF03140">
    <property type="entry name" value="DUF247"/>
    <property type="match status" value="1"/>
</dbReference>
<dbReference type="PANTHER" id="PTHR31549:SF262">
    <property type="match status" value="1"/>
</dbReference>
<organism evidence="2">
    <name type="scientific">Triticum aestivum</name>
    <name type="common">Wheat</name>
    <dbReference type="NCBI Taxonomy" id="4565"/>
    <lineage>
        <taxon>Eukaryota</taxon>
        <taxon>Viridiplantae</taxon>
        <taxon>Streptophyta</taxon>
        <taxon>Embryophyta</taxon>
        <taxon>Tracheophyta</taxon>
        <taxon>Spermatophyta</taxon>
        <taxon>Magnoliopsida</taxon>
        <taxon>Liliopsida</taxon>
        <taxon>Poales</taxon>
        <taxon>Poaceae</taxon>
        <taxon>BOP clade</taxon>
        <taxon>Pooideae</taxon>
        <taxon>Triticodae</taxon>
        <taxon>Triticeae</taxon>
        <taxon>Triticinae</taxon>
        <taxon>Triticum</taxon>
    </lineage>
</organism>
<dbReference type="Gramene" id="TraesCS7B03G1200100.1">
    <property type="protein sequence ID" value="TraesCS7B03G1200100.1.CDS1"/>
    <property type="gene ID" value="TraesCS7B03G1200100"/>
</dbReference>
<dbReference type="PANTHER" id="PTHR31549">
    <property type="entry name" value="PROTEIN, PUTATIVE (DUF247)-RELATED-RELATED"/>
    <property type="match status" value="1"/>
</dbReference>
<evidence type="ECO:0000313" key="3">
    <source>
        <dbReference type="Proteomes" id="UP000019116"/>
    </source>
</evidence>
<dbReference type="EnsemblPlants" id="TraesCS7B02G444300.1">
    <property type="protein sequence ID" value="TraesCS7B02G444300.1.cds1"/>
    <property type="gene ID" value="TraesCS7B02G444300"/>
</dbReference>
<dbReference type="InterPro" id="IPR004158">
    <property type="entry name" value="DUF247_pln"/>
</dbReference>
<dbReference type="AlphaFoldDB" id="A0A3B6SPC2"/>
<protein>
    <submittedName>
        <fullName evidence="2">Uncharacterized protein</fullName>
    </submittedName>
</protein>
<proteinExistence type="predicted"/>
<keyword evidence="1" id="KW-0472">Membrane</keyword>
<accession>A0A3B6SPC2</accession>